<feature type="transmembrane region" description="Helical" evidence="1">
    <location>
        <begin position="54"/>
        <end position="77"/>
    </location>
</feature>
<feature type="transmembrane region" description="Helical" evidence="1">
    <location>
        <begin position="84"/>
        <end position="104"/>
    </location>
</feature>
<comment type="caution">
    <text evidence="2">The sequence shown here is derived from an EMBL/GenBank/DDBJ whole genome shotgun (WGS) entry which is preliminary data.</text>
</comment>
<dbReference type="STRING" id="1798491.A3C87_03890"/>
<organism evidence="2 3">
    <name type="scientific">Candidatus Kaiserbacteria bacterium RIFCSPHIGHO2_02_FULL_49_34</name>
    <dbReference type="NCBI Taxonomy" id="1798491"/>
    <lineage>
        <taxon>Bacteria</taxon>
        <taxon>Candidatus Kaiseribacteriota</taxon>
    </lineage>
</organism>
<evidence type="ECO:0000313" key="3">
    <source>
        <dbReference type="Proteomes" id="UP000176511"/>
    </source>
</evidence>
<name>A0A1F6DJW7_9BACT</name>
<keyword evidence="1" id="KW-0472">Membrane</keyword>
<protein>
    <submittedName>
        <fullName evidence="2">Uncharacterized protein</fullName>
    </submittedName>
</protein>
<keyword evidence="1" id="KW-0812">Transmembrane</keyword>
<evidence type="ECO:0000256" key="1">
    <source>
        <dbReference type="SAM" id="Phobius"/>
    </source>
</evidence>
<sequence>MLFSIIFFTIVILRREKDGRNWVYAGAIVSFFITRGQYINDSYATNGDISPGGLGWFAPVLALAETAAVGFLLLAVAKRWGNRYAFLVLFLYALLRVSIFAFMIK</sequence>
<keyword evidence="1" id="KW-1133">Transmembrane helix</keyword>
<dbReference type="EMBL" id="MFLE01000015">
    <property type="protein sequence ID" value="OGG61718.1"/>
    <property type="molecule type" value="Genomic_DNA"/>
</dbReference>
<accession>A0A1F6DJW7</accession>
<proteinExistence type="predicted"/>
<gene>
    <name evidence="2" type="ORF">A3C87_03890</name>
</gene>
<evidence type="ECO:0000313" key="2">
    <source>
        <dbReference type="EMBL" id="OGG61718.1"/>
    </source>
</evidence>
<feature type="transmembrane region" description="Helical" evidence="1">
    <location>
        <begin position="21"/>
        <end position="39"/>
    </location>
</feature>
<reference evidence="2 3" key="1">
    <citation type="journal article" date="2016" name="Nat. Commun.">
        <title>Thousands of microbial genomes shed light on interconnected biogeochemical processes in an aquifer system.</title>
        <authorList>
            <person name="Anantharaman K."/>
            <person name="Brown C.T."/>
            <person name="Hug L.A."/>
            <person name="Sharon I."/>
            <person name="Castelle C.J."/>
            <person name="Probst A.J."/>
            <person name="Thomas B.C."/>
            <person name="Singh A."/>
            <person name="Wilkins M.J."/>
            <person name="Karaoz U."/>
            <person name="Brodie E.L."/>
            <person name="Williams K.H."/>
            <person name="Hubbard S.S."/>
            <person name="Banfield J.F."/>
        </authorList>
    </citation>
    <scope>NUCLEOTIDE SEQUENCE [LARGE SCALE GENOMIC DNA]</scope>
</reference>
<dbReference type="Proteomes" id="UP000176511">
    <property type="component" value="Unassembled WGS sequence"/>
</dbReference>
<dbReference type="AlphaFoldDB" id="A0A1F6DJW7"/>